<evidence type="ECO:0000256" key="1">
    <source>
        <dbReference type="ARBA" id="ARBA00004141"/>
    </source>
</evidence>
<dbReference type="KEGG" id="abaw:D5400_14915"/>
<dbReference type="Pfam" id="PF04932">
    <property type="entry name" value="Wzy_C"/>
    <property type="match status" value="1"/>
</dbReference>
<keyword evidence="3 5" id="KW-1133">Transmembrane helix</keyword>
<dbReference type="AlphaFoldDB" id="A0A3S9BA49"/>
<feature type="transmembrane region" description="Helical" evidence="5">
    <location>
        <begin position="336"/>
        <end position="354"/>
    </location>
</feature>
<feature type="transmembrane region" description="Helical" evidence="5">
    <location>
        <begin position="69"/>
        <end position="88"/>
    </location>
</feature>
<feature type="domain" description="O-antigen ligase-related" evidence="6">
    <location>
        <begin position="173"/>
        <end position="313"/>
    </location>
</feature>
<sequence length="402" mass="44366">MVAFGVFLSGFVINEPAPYELFMVGLIGLWAVFGISLSRAIMPLIGLLILFNVGGLIALTQMANLDGGPLYMAVSLFLALTSIFFAVIIEADHRRLNLIFLAYVFGALATAMLGILGYFGAIPGGEMFTLYDRARGAFQDPNVFGPYLVLPALYLIHSLLTGKITAAPLKLGALLILTFAIFLSFSRAAWGLYAVSIVIMVFAMLISSQSGKFRLRIFTLALCAILAMIGALAVALQFDAVSDLFTVRAQLVQDYDGARFGRFERHKIGFILAMEKPLGVGAVVFGTIYGEDTHNIWLKALMDYGWLGFVTYLGLMIWTLTLGFRYLLRDRPWQPFLLTTYIVFFGHTLIGTVIDTDHWRHFYLLLGILWGCFALEARYQRERVRSAASSGARAAAAPARSR</sequence>
<gene>
    <name evidence="7" type="ORF">D5400_14915</name>
</gene>
<evidence type="ECO:0000256" key="2">
    <source>
        <dbReference type="ARBA" id="ARBA00022692"/>
    </source>
</evidence>
<dbReference type="GO" id="GO:0016020">
    <property type="term" value="C:membrane"/>
    <property type="evidence" value="ECO:0007669"/>
    <property type="project" value="UniProtKB-SubCell"/>
</dbReference>
<feature type="transmembrane region" description="Helical" evidence="5">
    <location>
        <begin position="44"/>
        <end position="63"/>
    </location>
</feature>
<name>A0A3S9BA49_9HYPH</name>
<accession>A0A3S9BA49</accession>
<reference evidence="7 8" key="1">
    <citation type="submission" date="2018-09" db="EMBL/GenBank/DDBJ databases">
        <title>Marinorhizobium profundi gen. nov., sp. nov., isolated from a deep-sea sediment sample from the New Britain Trench and proposal of Marinorhizobiaceae fam. nov. in the order Rhizobiales of the class Alphaproteobacteria.</title>
        <authorList>
            <person name="Cao J."/>
        </authorList>
    </citation>
    <scope>NUCLEOTIDE SEQUENCE [LARGE SCALE GENOMIC DNA]</scope>
    <source>
        <strain evidence="7 8">WS11</strain>
    </source>
</reference>
<evidence type="ECO:0000256" key="4">
    <source>
        <dbReference type="ARBA" id="ARBA00023136"/>
    </source>
</evidence>
<protein>
    <recommendedName>
        <fullName evidence="6">O-antigen ligase-related domain-containing protein</fullName>
    </recommendedName>
</protein>
<dbReference type="PANTHER" id="PTHR37422">
    <property type="entry name" value="TEICHURONIC ACID BIOSYNTHESIS PROTEIN TUAE"/>
    <property type="match status" value="1"/>
</dbReference>
<comment type="subcellular location">
    <subcellularLocation>
        <location evidence="1">Membrane</location>
        <topology evidence="1">Multi-pass membrane protein</topology>
    </subcellularLocation>
</comment>
<evidence type="ECO:0000256" key="3">
    <source>
        <dbReference type="ARBA" id="ARBA00022989"/>
    </source>
</evidence>
<evidence type="ECO:0000313" key="8">
    <source>
        <dbReference type="Proteomes" id="UP000268192"/>
    </source>
</evidence>
<dbReference type="InterPro" id="IPR007016">
    <property type="entry name" value="O-antigen_ligase-rel_domated"/>
</dbReference>
<feature type="transmembrane region" description="Helical" evidence="5">
    <location>
        <begin position="167"/>
        <end position="184"/>
    </location>
</feature>
<proteinExistence type="predicted"/>
<keyword evidence="4 5" id="KW-0472">Membrane</keyword>
<evidence type="ECO:0000256" key="5">
    <source>
        <dbReference type="SAM" id="Phobius"/>
    </source>
</evidence>
<evidence type="ECO:0000313" key="7">
    <source>
        <dbReference type="EMBL" id="AZN73846.1"/>
    </source>
</evidence>
<dbReference type="Proteomes" id="UP000268192">
    <property type="component" value="Chromosome"/>
</dbReference>
<dbReference type="OrthoDB" id="9796592at2"/>
<evidence type="ECO:0000259" key="6">
    <source>
        <dbReference type="Pfam" id="PF04932"/>
    </source>
</evidence>
<feature type="transmembrane region" description="Helical" evidence="5">
    <location>
        <begin position="304"/>
        <end position="324"/>
    </location>
</feature>
<feature type="transmembrane region" description="Helical" evidence="5">
    <location>
        <begin position="360"/>
        <end position="377"/>
    </location>
</feature>
<dbReference type="RefSeq" id="WP_126013346.1">
    <property type="nucleotide sequence ID" value="NZ_CP032509.1"/>
</dbReference>
<feature type="transmembrane region" description="Helical" evidence="5">
    <location>
        <begin position="218"/>
        <end position="238"/>
    </location>
</feature>
<feature type="transmembrane region" description="Helical" evidence="5">
    <location>
        <begin position="17"/>
        <end position="37"/>
    </location>
</feature>
<organism evidence="7 8">
    <name type="scientific">Georhizobium profundi</name>
    <dbReference type="NCBI Taxonomy" id="2341112"/>
    <lineage>
        <taxon>Bacteria</taxon>
        <taxon>Pseudomonadati</taxon>
        <taxon>Pseudomonadota</taxon>
        <taxon>Alphaproteobacteria</taxon>
        <taxon>Hyphomicrobiales</taxon>
        <taxon>Rhizobiaceae</taxon>
        <taxon>Georhizobium</taxon>
    </lineage>
</organism>
<dbReference type="EMBL" id="CP032509">
    <property type="protein sequence ID" value="AZN73846.1"/>
    <property type="molecule type" value="Genomic_DNA"/>
</dbReference>
<feature type="transmembrane region" description="Helical" evidence="5">
    <location>
        <begin position="190"/>
        <end position="206"/>
    </location>
</feature>
<dbReference type="PANTHER" id="PTHR37422:SF21">
    <property type="entry name" value="EXOQ-LIKE PROTEIN"/>
    <property type="match status" value="1"/>
</dbReference>
<keyword evidence="2 5" id="KW-0812">Transmembrane</keyword>
<feature type="transmembrane region" description="Helical" evidence="5">
    <location>
        <begin position="100"/>
        <end position="123"/>
    </location>
</feature>
<keyword evidence="8" id="KW-1185">Reference proteome</keyword>
<dbReference type="InterPro" id="IPR051533">
    <property type="entry name" value="WaaL-like"/>
</dbReference>